<evidence type="ECO:0000256" key="4">
    <source>
        <dbReference type="ARBA" id="ARBA00023125"/>
    </source>
</evidence>
<dbReference type="InterPro" id="IPR006612">
    <property type="entry name" value="THAP_Znf"/>
</dbReference>
<feature type="domain" description="THAP-type" evidence="6">
    <location>
        <begin position="1"/>
        <end position="84"/>
    </location>
</feature>
<dbReference type="GO" id="GO:0003677">
    <property type="term" value="F:DNA binding"/>
    <property type="evidence" value="ECO:0007669"/>
    <property type="project" value="UniProtKB-UniRule"/>
</dbReference>
<dbReference type="SMART" id="SM00980">
    <property type="entry name" value="THAP"/>
    <property type="match status" value="1"/>
</dbReference>
<dbReference type="GO" id="GO:0008270">
    <property type="term" value="F:zinc ion binding"/>
    <property type="evidence" value="ECO:0007669"/>
    <property type="project" value="UniProtKB-KW"/>
</dbReference>
<evidence type="ECO:0000256" key="5">
    <source>
        <dbReference type="PROSITE-ProRule" id="PRU00309"/>
    </source>
</evidence>
<dbReference type="Pfam" id="PF05485">
    <property type="entry name" value="THAP"/>
    <property type="match status" value="1"/>
</dbReference>
<proteinExistence type="predicted"/>
<keyword evidence="2 5" id="KW-0863">Zinc-finger</keyword>
<keyword evidence="1" id="KW-0479">Metal-binding</keyword>
<evidence type="ECO:0000259" key="6">
    <source>
        <dbReference type="PROSITE" id="PS50950"/>
    </source>
</evidence>
<dbReference type="GeneID" id="112056287"/>
<sequence length="415" mass="46733">MSDHKCVFDCCQNRTGDSAKSGLFFITIRTVPRVIRKQWTKIIAREKCDPYFEPNDYSVMCSEHFAPYEISESRINTTALPTINIGPYDDTVVIPDDEKIISKYDDIICIIENQISAEPKPQTTQKQEDDIENQIQWSLVGTSKYFEGLLQNDDLLSTKKLDTKHAIKEVKVDDDVVIIDDEEDNIDYYINSNKEPENVKFKDQYSEFLQNYDSSKMWRVKKTGKVDPEKVKGVSKPKQVVAASQKQVAASSQKPSLKQTAATDLATKANTSPTFLLTQPIATTSQFMATSQNTFTPPFLITPLDGQTPQFILPPQNQTTQQNAAAQLLAISTAIVRSIHPDSILMTDNSPPTYLLSNFVTAPSQHLSGTNTDGKTKQRDLTFIDDLPSKTPSLENEDENQFQPVIIKTERVENF</sequence>
<evidence type="ECO:0000313" key="7">
    <source>
        <dbReference type="Proteomes" id="UP001652582"/>
    </source>
</evidence>
<reference evidence="8" key="1">
    <citation type="submission" date="2025-08" db="UniProtKB">
        <authorList>
            <consortium name="RefSeq"/>
        </authorList>
    </citation>
    <scope>IDENTIFICATION</scope>
</reference>
<dbReference type="OrthoDB" id="7312725at2759"/>
<evidence type="ECO:0000256" key="2">
    <source>
        <dbReference type="ARBA" id="ARBA00022771"/>
    </source>
</evidence>
<dbReference type="KEGG" id="bany:112056287"/>
<dbReference type="Proteomes" id="UP001652582">
    <property type="component" value="Chromosome 15"/>
</dbReference>
<evidence type="ECO:0000256" key="1">
    <source>
        <dbReference type="ARBA" id="ARBA00022723"/>
    </source>
</evidence>
<evidence type="ECO:0000313" key="8">
    <source>
        <dbReference type="RefSeq" id="XP_023952460.2"/>
    </source>
</evidence>
<keyword evidence="7" id="KW-1185">Reference proteome</keyword>
<dbReference type="SMART" id="SM00692">
    <property type="entry name" value="DM3"/>
    <property type="match status" value="1"/>
</dbReference>
<dbReference type="RefSeq" id="XP_023952460.2">
    <property type="nucleotide sequence ID" value="XM_024096692.2"/>
</dbReference>
<evidence type="ECO:0000256" key="3">
    <source>
        <dbReference type="ARBA" id="ARBA00022833"/>
    </source>
</evidence>
<dbReference type="AlphaFoldDB" id="A0A6J1NXY6"/>
<protein>
    <submittedName>
        <fullName evidence="8">Uncharacterized protein LOC112056287 isoform X1</fullName>
    </submittedName>
</protein>
<keyword evidence="3" id="KW-0862">Zinc</keyword>
<organism evidence="7 8">
    <name type="scientific">Bicyclus anynana</name>
    <name type="common">Squinting bush brown butterfly</name>
    <dbReference type="NCBI Taxonomy" id="110368"/>
    <lineage>
        <taxon>Eukaryota</taxon>
        <taxon>Metazoa</taxon>
        <taxon>Ecdysozoa</taxon>
        <taxon>Arthropoda</taxon>
        <taxon>Hexapoda</taxon>
        <taxon>Insecta</taxon>
        <taxon>Pterygota</taxon>
        <taxon>Neoptera</taxon>
        <taxon>Endopterygota</taxon>
        <taxon>Lepidoptera</taxon>
        <taxon>Glossata</taxon>
        <taxon>Ditrysia</taxon>
        <taxon>Papilionoidea</taxon>
        <taxon>Nymphalidae</taxon>
        <taxon>Satyrinae</taxon>
        <taxon>Satyrini</taxon>
        <taxon>Mycalesina</taxon>
        <taxon>Bicyclus</taxon>
    </lineage>
</organism>
<dbReference type="SUPFAM" id="SSF57716">
    <property type="entry name" value="Glucocorticoid receptor-like (DNA-binding domain)"/>
    <property type="match status" value="1"/>
</dbReference>
<keyword evidence="4 5" id="KW-0238">DNA-binding</keyword>
<dbReference type="PROSITE" id="PS50950">
    <property type="entry name" value="ZF_THAP"/>
    <property type="match status" value="1"/>
</dbReference>
<name>A0A6J1NXY6_BICAN</name>
<gene>
    <name evidence="8" type="primary">LOC112056287</name>
</gene>
<accession>A0A6J1NXY6</accession>